<protein>
    <recommendedName>
        <fullName evidence="4">Type 1 capsular polysaccharide biosynthesis protein J</fullName>
    </recommendedName>
</protein>
<evidence type="ECO:0000313" key="3">
    <source>
        <dbReference type="Proteomes" id="UP000004386"/>
    </source>
</evidence>
<gene>
    <name evidence="2" type="ORF">OINT_1002011</name>
</gene>
<evidence type="ECO:0000256" key="1">
    <source>
        <dbReference type="SAM" id="Phobius"/>
    </source>
</evidence>
<dbReference type="AlphaFoldDB" id="C4WHB8"/>
<keyword evidence="1" id="KW-1133">Transmembrane helix</keyword>
<comment type="caution">
    <text evidence="2">The sequence shown here is derived from an EMBL/GenBank/DDBJ whole genome shotgun (WGS) entry which is preliminary data.</text>
</comment>
<keyword evidence="1" id="KW-0472">Membrane</keyword>
<organism evidence="2 3">
    <name type="scientific">Brucella intermedia LMG 3301</name>
    <dbReference type="NCBI Taxonomy" id="641118"/>
    <lineage>
        <taxon>Bacteria</taxon>
        <taxon>Pseudomonadati</taxon>
        <taxon>Pseudomonadota</taxon>
        <taxon>Alphaproteobacteria</taxon>
        <taxon>Hyphomicrobiales</taxon>
        <taxon>Brucellaceae</taxon>
        <taxon>Brucella/Ochrobactrum group</taxon>
        <taxon>Brucella</taxon>
    </lineage>
</organism>
<dbReference type="EMBL" id="ACQA01000001">
    <property type="protein sequence ID" value="EEQ96565.1"/>
    <property type="molecule type" value="Genomic_DNA"/>
</dbReference>
<reference evidence="2 3" key="1">
    <citation type="submission" date="2009-05" db="EMBL/GenBank/DDBJ databases">
        <authorList>
            <person name="Setubal J.C."/>
            <person name="Boyle S."/>
            <person name="Crasta O.R."/>
            <person name="Gillespie J.J."/>
            <person name="Kenyon R.W."/>
            <person name="Lu J."/>
            <person name="Mane S."/>
            <person name="Nagrani S."/>
            <person name="Shallom J.M."/>
            <person name="Shallom S."/>
            <person name="Shukla M."/>
            <person name="Snyder E.E."/>
            <person name="Sobral B.W."/>
            <person name="Wattam A.R."/>
            <person name="Will R."/>
            <person name="Williams K."/>
            <person name="Yoo H."/>
            <person name="Munk C."/>
            <person name="Tapia R."/>
            <person name="Green L."/>
            <person name="Rogers Y."/>
            <person name="Detter J.C."/>
            <person name="Bruce D."/>
            <person name="Brettin T.S."/>
            <person name="Tsolis R."/>
        </authorList>
    </citation>
    <scope>NUCLEOTIDE SEQUENCE [LARGE SCALE GENOMIC DNA]</scope>
    <source>
        <strain evidence="2 3">LMG 3301</strain>
    </source>
</reference>
<proteinExistence type="predicted"/>
<feature type="transmembrane region" description="Helical" evidence="1">
    <location>
        <begin position="54"/>
        <end position="75"/>
    </location>
</feature>
<accession>C4WHB8</accession>
<dbReference type="Pfam" id="PF19883">
    <property type="entry name" value="DUF6356"/>
    <property type="match status" value="1"/>
</dbReference>
<name>C4WHB8_9HYPH</name>
<evidence type="ECO:0008006" key="4">
    <source>
        <dbReference type="Google" id="ProtNLM"/>
    </source>
</evidence>
<keyword evidence="1" id="KW-0812">Transmembrane</keyword>
<dbReference type="InterPro" id="IPR045936">
    <property type="entry name" value="DUF6356"/>
</dbReference>
<sequence length="95" mass="10838">MIFQKGACRAGQKGTNCSLTGVFPMTTRITRLFTEHPQSVDETYFEHMAFAGRFSFKLFCAAFAALIHAILPFLFEKTASTIVRQLYERTHNRGR</sequence>
<evidence type="ECO:0000313" key="2">
    <source>
        <dbReference type="EMBL" id="EEQ96565.1"/>
    </source>
</evidence>
<dbReference type="HOGENOM" id="CLU_184434_0_0_5"/>
<dbReference type="Proteomes" id="UP000004386">
    <property type="component" value="Unassembled WGS sequence"/>
</dbReference>